<proteinExistence type="predicted"/>
<name>A0ABN8PVW3_9CNID</name>
<dbReference type="Proteomes" id="UP001159405">
    <property type="component" value="Unassembled WGS sequence"/>
</dbReference>
<comment type="caution">
    <text evidence="1">The sequence shown here is derived from an EMBL/GenBank/DDBJ whole genome shotgun (WGS) entry which is preliminary data.</text>
</comment>
<protein>
    <submittedName>
        <fullName evidence="1">Uncharacterized protein</fullName>
    </submittedName>
</protein>
<gene>
    <name evidence="1" type="ORF">PLOB_00048526</name>
</gene>
<dbReference type="EMBL" id="CALNXK010000091">
    <property type="protein sequence ID" value="CAH3151317.1"/>
    <property type="molecule type" value="Genomic_DNA"/>
</dbReference>
<evidence type="ECO:0000313" key="2">
    <source>
        <dbReference type="Proteomes" id="UP001159405"/>
    </source>
</evidence>
<reference evidence="1 2" key="1">
    <citation type="submission" date="2022-05" db="EMBL/GenBank/DDBJ databases">
        <authorList>
            <consortium name="Genoscope - CEA"/>
            <person name="William W."/>
        </authorList>
    </citation>
    <scope>NUCLEOTIDE SEQUENCE [LARGE SCALE GENOMIC DNA]</scope>
</reference>
<evidence type="ECO:0000313" key="1">
    <source>
        <dbReference type="EMBL" id="CAH3151317.1"/>
    </source>
</evidence>
<sequence>MIKVVVSKAVIKGYHIFQIRPSPLLDLQVTKEYGNKHDKYACLIWVPELELIPHNMWSIVTDAKRGERVETIAGLPIRRVPQGLSSCLWELLSFPHVASIDCKQAGHPCQSFSLWPVPQSPGGGAVIPCSFIINVKDDQQLVVLERVQSAVNNMAERSVLKITII</sequence>
<keyword evidence="2" id="KW-1185">Reference proteome</keyword>
<accession>A0ABN8PVW3</accession>
<organism evidence="1 2">
    <name type="scientific">Porites lobata</name>
    <dbReference type="NCBI Taxonomy" id="104759"/>
    <lineage>
        <taxon>Eukaryota</taxon>
        <taxon>Metazoa</taxon>
        <taxon>Cnidaria</taxon>
        <taxon>Anthozoa</taxon>
        <taxon>Hexacorallia</taxon>
        <taxon>Scleractinia</taxon>
        <taxon>Fungiina</taxon>
        <taxon>Poritidae</taxon>
        <taxon>Porites</taxon>
    </lineage>
</organism>